<dbReference type="InterPro" id="IPR037465">
    <property type="entry name" value="YlxR"/>
</dbReference>
<gene>
    <name evidence="3" type="ORF">ACFQ4O_08430</name>
</gene>
<reference evidence="4" key="1">
    <citation type="journal article" date="2019" name="Int. J. Syst. Evol. Microbiol.">
        <title>The Global Catalogue of Microorganisms (GCM) 10K type strain sequencing project: providing services to taxonomists for standard genome sequencing and annotation.</title>
        <authorList>
            <consortium name="The Broad Institute Genomics Platform"/>
            <consortium name="The Broad Institute Genome Sequencing Center for Infectious Disease"/>
            <person name="Wu L."/>
            <person name="Ma J."/>
        </authorList>
    </citation>
    <scope>NUCLEOTIDE SEQUENCE [LARGE SCALE GENOMIC DNA]</scope>
    <source>
        <strain evidence="4">CCUG 61696</strain>
    </source>
</reference>
<dbReference type="InterPro" id="IPR029064">
    <property type="entry name" value="Ribosomal_eL30-like_sf"/>
</dbReference>
<dbReference type="Gene3D" id="3.30.1230.10">
    <property type="entry name" value="YlxR-like"/>
    <property type="match status" value="1"/>
</dbReference>
<dbReference type="CDD" id="cd00279">
    <property type="entry name" value="YlxR"/>
    <property type="match status" value="1"/>
</dbReference>
<keyword evidence="4" id="KW-1185">Reference proteome</keyword>
<dbReference type="PANTHER" id="PTHR34215">
    <property type="entry name" value="BLL0784 PROTEIN"/>
    <property type="match status" value="1"/>
</dbReference>
<evidence type="ECO:0000256" key="1">
    <source>
        <dbReference type="SAM" id="MobiDB-lite"/>
    </source>
</evidence>
<sequence length="230" mass="24363">MAGDREDDRAAPERTCVATRATRPVDELIRFVRAPDGAVVPDLKRELPGRGVWVTAEAEAVRLAVKRKAFARGFKDQASVDPAIDAVVDGLLERQALAMLGFAQKAGRVICGFAKVEAAFVKEPVVALVEAEDGSADGARKLRQALTRLNKLSSVRVMKLFRSGQLDLALGRMNVVHAALLAGPVSAAFLARCDQLARYRGVKAEGSVSAKAAETMGDGSGEPPAGTDRA</sequence>
<evidence type="ECO:0000313" key="4">
    <source>
        <dbReference type="Proteomes" id="UP001597171"/>
    </source>
</evidence>
<dbReference type="SUPFAM" id="SSF64376">
    <property type="entry name" value="YlxR-like"/>
    <property type="match status" value="1"/>
</dbReference>
<evidence type="ECO:0000313" key="3">
    <source>
        <dbReference type="EMBL" id="MFD1332022.1"/>
    </source>
</evidence>
<dbReference type="InterPro" id="IPR007393">
    <property type="entry name" value="YlxR_dom"/>
</dbReference>
<comment type="caution">
    <text evidence="3">The sequence shown here is derived from an EMBL/GenBank/DDBJ whole genome shotgun (WGS) entry which is preliminary data.</text>
</comment>
<evidence type="ECO:0000259" key="2">
    <source>
        <dbReference type="Pfam" id="PF04296"/>
    </source>
</evidence>
<dbReference type="EMBL" id="JBHTMX010000056">
    <property type="protein sequence ID" value="MFD1332022.1"/>
    <property type="molecule type" value="Genomic_DNA"/>
</dbReference>
<dbReference type="Proteomes" id="UP001597171">
    <property type="component" value="Unassembled WGS sequence"/>
</dbReference>
<protein>
    <submittedName>
        <fullName evidence="3">RNA-binding protein</fullName>
    </submittedName>
</protein>
<name>A0ABW3Z709_9HYPH</name>
<proteinExistence type="predicted"/>
<dbReference type="NCBIfam" id="NF006622">
    <property type="entry name" value="PRK09190.1"/>
    <property type="match status" value="1"/>
</dbReference>
<feature type="region of interest" description="Disordered" evidence="1">
    <location>
        <begin position="206"/>
        <end position="230"/>
    </location>
</feature>
<dbReference type="Gene3D" id="3.30.1330.30">
    <property type="match status" value="1"/>
</dbReference>
<organism evidence="3 4">
    <name type="scientific">Methylopila musalis</name>
    <dbReference type="NCBI Taxonomy" id="1134781"/>
    <lineage>
        <taxon>Bacteria</taxon>
        <taxon>Pseudomonadati</taxon>
        <taxon>Pseudomonadota</taxon>
        <taxon>Alphaproteobacteria</taxon>
        <taxon>Hyphomicrobiales</taxon>
        <taxon>Methylopilaceae</taxon>
        <taxon>Methylopila</taxon>
    </lineage>
</organism>
<dbReference type="SUPFAM" id="SSF55315">
    <property type="entry name" value="L30e-like"/>
    <property type="match status" value="1"/>
</dbReference>
<dbReference type="InterPro" id="IPR035931">
    <property type="entry name" value="YlxR-like_sf"/>
</dbReference>
<feature type="domain" description="YlxR" evidence="2">
    <location>
        <begin position="14"/>
        <end position="81"/>
    </location>
</feature>
<dbReference type="PANTHER" id="PTHR34215:SF1">
    <property type="entry name" value="YLXR DOMAIN-CONTAINING PROTEIN"/>
    <property type="match status" value="1"/>
</dbReference>
<dbReference type="RefSeq" id="WP_378775255.1">
    <property type="nucleotide sequence ID" value="NZ_JBHTMX010000056.1"/>
</dbReference>
<accession>A0ABW3Z709</accession>
<dbReference type="Pfam" id="PF04296">
    <property type="entry name" value="YlxR"/>
    <property type="match status" value="1"/>
</dbReference>